<dbReference type="SUPFAM" id="SSF53300">
    <property type="entry name" value="vWA-like"/>
    <property type="match status" value="1"/>
</dbReference>
<evidence type="ECO:0000259" key="1">
    <source>
        <dbReference type="PROSITE" id="PS50234"/>
    </source>
</evidence>
<sequence length="418" mass="45562">MVVTVSFAENASVSDQIGALASPGLNLTSSSNFNETQLDVDTCVYCHLDDGSPVPKRRDEGFVSVSAASFTALQSETVSAVSDRGNFPDGQPCSANLTNAWLDLVIIIEQSATTQRQWSAITGFVLSQIAGRLTLSNTESKSHTSRIAIVGYNTNATLLYSFSDTQAIRNIMFVLSTSKPVNANDDVDVNAALKFADNYLYFQSSFRLKGVILVAATLPNILFRDTFDLHIIKMVTVSFAENASVSDKIGALATPGLNLTSSSNSNDTQAVITQLNCDCNGWYQLQVGTVTYGECFFGSPTTNMQAVSMCVDNYTMAVANTPARVDFLTEFLSDLYEYEFSIGLSRSDGNSTWIWANSASYEGYPAFLTQPTNSDTYGYLSKTGDQYQLKSDDGMTNARYYTCQRHACDTDHICDLET</sequence>
<dbReference type="InterPro" id="IPR036465">
    <property type="entry name" value="vWFA_dom_sf"/>
</dbReference>
<dbReference type="Gene3D" id="3.10.100.10">
    <property type="entry name" value="Mannose-Binding Protein A, subunit A"/>
    <property type="match status" value="1"/>
</dbReference>
<dbReference type="PANTHER" id="PTHR31024:SF3">
    <property type="entry name" value="C-TYPE LECTIN-RELATED"/>
    <property type="match status" value="1"/>
</dbReference>
<evidence type="ECO:0000313" key="3">
    <source>
        <dbReference type="WBParaSite" id="Pan_g18417.t2"/>
    </source>
</evidence>
<accession>A0A7E4VA80</accession>
<dbReference type="Proteomes" id="UP000492821">
    <property type="component" value="Unassembled WGS sequence"/>
</dbReference>
<reference evidence="2" key="1">
    <citation type="journal article" date="2013" name="Genetics">
        <title>The draft genome and transcriptome of Panagrellus redivivus are shaped by the harsh demands of a free-living lifestyle.</title>
        <authorList>
            <person name="Srinivasan J."/>
            <person name="Dillman A.R."/>
            <person name="Macchietto M.G."/>
            <person name="Heikkinen L."/>
            <person name="Lakso M."/>
            <person name="Fracchia K.M."/>
            <person name="Antoshechkin I."/>
            <person name="Mortazavi A."/>
            <person name="Wong G."/>
            <person name="Sternberg P.W."/>
        </authorList>
    </citation>
    <scope>NUCLEOTIDE SEQUENCE [LARGE SCALE GENOMIC DNA]</scope>
    <source>
        <strain evidence="2">MT8872</strain>
    </source>
</reference>
<dbReference type="InterPro" id="IPR016186">
    <property type="entry name" value="C-type_lectin-like/link_sf"/>
</dbReference>
<proteinExistence type="predicted"/>
<dbReference type="WBParaSite" id="Pan_g18417.t2">
    <property type="protein sequence ID" value="Pan_g18417.t2"/>
    <property type="gene ID" value="Pan_g18417"/>
</dbReference>
<dbReference type="CDD" id="cd00037">
    <property type="entry name" value="CLECT"/>
    <property type="match status" value="1"/>
</dbReference>
<reference evidence="3" key="2">
    <citation type="submission" date="2020-10" db="UniProtKB">
        <authorList>
            <consortium name="WormBaseParasite"/>
        </authorList>
    </citation>
    <scope>IDENTIFICATION</scope>
</reference>
<dbReference type="InterPro" id="IPR016187">
    <property type="entry name" value="CTDL_fold"/>
</dbReference>
<dbReference type="PANTHER" id="PTHR31024">
    <property type="entry name" value="C-TYPE LECTIN"/>
    <property type="match status" value="1"/>
</dbReference>
<feature type="domain" description="VWFA" evidence="1">
    <location>
        <begin position="103"/>
        <end position="275"/>
    </location>
</feature>
<dbReference type="PROSITE" id="PS50234">
    <property type="entry name" value="VWFA"/>
    <property type="match status" value="1"/>
</dbReference>
<evidence type="ECO:0000313" key="2">
    <source>
        <dbReference type="Proteomes" id="UP000492821"/>
    </source>
</evidence>
<name>A0A7E4VA80_PANRE</name>
<keyword evidence="2" id="KW-1185">Reference proteome</keyword>
<dbReference type="InterPro" id="IPR002035">
    <property type="entry name" value="VWF_A"/>
</dbReference>
<protein>
    <submittedName>
        <fullName evidence="3">C-type lectin domain-containing protein</fullName>
    </submittedName>
</protein>
<dbReference type="SUPFAM" id="SSF56436">
    <property type="entry name" value="C-type lectin-like"/>
    <property type="match status" value="1"/>
</dbReference>
<dbReference type="AlphaFoldDB" id="A0A7E4VA80"/>
<organism evidence="2 3">
    <name type="scientific">Panagrellus redivivus</name>
    <name type="common">Microworm</name>
    <dbReference type="NCBI Taxonomy" id="6233"/>
    <lineage>
        <taxon>Eukaryota</taxon>
        <taxon>Metazoa</taxon>
        <taxon>Ecdysozoa</taxon>
        <taxon>Nematoda</taxon>
        <taxon>Chromadorea</taxon>
        <taxon>Rhabditida</taxon>
        <taxon>Tylenchina</taxon>
        <taxon>Panagrolaimomorpha</taxon>
        <taxon>Panagrolaimoidea</taxon>
        <taxon>Panagrolaimidae</taxon>
        <taxon>Panagrellus</taxon>
    </lineage>
</organism>